<dbReference type="RefSeq" id="WP_254167030.1">
    <property type="nucleotide sequence ID" value="NZ_JAHESF010000023.1"/>
</dbReference>
<evidence type="ECO:0000256" key="1">
    <source>
        <dbReference type="SAM" id="MobiDB-lite"/>
    </source>
</evidence>
<dbReference type="AlphaFoldDB" id="A0AAP2DPM0"/>
<accession>A0AAP2DPM0</accession>
<dbReference type="EMBL" id="JAHESF010000023">
    <property type="protein sequence ID" value="MBT1699244.1"/>
    <property type="molecule type" value="Genomic_DNA"/>
</dbReference>
<protein>
    <submittedName>
        <fullName evidence="2">Uncharacterized protein</fullName>
    </submittedName>
</protein>
<dbReference type="Proteomes" id="UP001319200">
    <property type="component" value="Unassembled WGS sequence"/>
</dbReference>
<evidence type="ECO:0000313" key="3">
    <source>
        <dbReference type="Proteomes" id="UP001319200"/>
    </source>
</evidence>
<sequence length="50" mass="5392">MSKQMIAQRVSRIAAEGKAKATVVRVGTETTLETASEKASETAKDKLNKK</sequence>
<name>A0AAP2DPM0_9BACT</name>
<comment type="caution">
    <text evidence="2">The sequence shown here is derived from an EMBL/GenBank/DDBJ whole genome shotgun (WGS) entry which is preliminary data.</text>
</comment>
<feature type="region of interest" description="Disordered" evidence="1">
    <location>
        <begin position="29"/>
        <end position="50"/>
    </location>
</feature>
<evidence type="ECO:0000313" key="2">
    <source>
        <dbReference type="EMBL" id="MBT1699244.1"/>
    </source>
</evidence>
<gene>
    <name evidence="2" type="ORF">KK083_20270</name>
</gene>
<reference evidence="2 3" key="1">
    <citation type="submission" date="2021-05" db="EMBL/GenBank/DDBJ databases">
        <title>A Polyphasic approach of four new species of the genus Ohtaekwangia: Ohtaekwangia histidinii sp. nov., Ohtaekwangia cretensis sp. nov., Ohtaekwangia indiensis sp. nov., Ohtaekwangia reichenbachii sp. nov. from diverse environment.</title>
        <authorList>
            <person name="Octaviana S."/>
        </authorList>
    </citation>
    <scope>NUCLEOTIDE SEQUENCE [LARGE SCALE GENOMIC DNA]</scope>
    <source>
        <strain evidence="2 3">PWU4</strain>
    </source>
</reference>
<feature type="compositionally biased region" description="Basic and acidic residues" evidence="1">
    <location>
        <begin position="35"/>
        <end position="50"/>
    </location>
</feature>
<proteinExistence type="predicted"/>
<keyword evidence="3" id="KW-1185">Reference proteome</keyword>
<organism evidence="2 3">
    <name type="scientific">Chryseosolibacter histidini</name>
    <dbReference type="NCBI Taxonomy" id="2782349"/>
    <lineage>
        <taxon>Bacteria</taxon>
        <taxon>Pseudomonadati</taxon>
        <taxon>Bacteroidota</taxon>
        <taxon>Cytophagia</taxon>
        <taxon>Cytophagales</taxon>
        <taxon>Chryseotaleaceae</taxon>
        <taxon>Chryseosolibacter</taxon>
    </lineage>
</organism>